<dbReference type="SUPFAM" id="SSF57701">
    <property type="entry name" value="Zn2/Cys6 DNA-binding domain"/>
    <property type="match status" value="1"/>
</dbReference>
<dbReference type="InterPro" id="IPR007219">
    <property type="entry name" value="XnlR_reg_dom"/>
</dbReference>
<evidence type="ECO:0000313" key="4">
    <source>
        <dbReference type="EMBL" id="GAB1312659.1"/>
    </source>
</evidence>
<evidence type="ECO:0000256" key="1">
    <source>
        <dbReference type="ARBA" id="ARBA00022723"/>
    </source>
</evidence>
<dbReference type="Pfam" id="PF04082">
    <property type="entry name" value="Fungal_trans"/>
    <property type="match status" value="1"/>
</dbReference>
<dbReference type="CDD" id="cd00067">
    <property type="entry name" value="GAL4"/>
    <property type="match status" value="1"/>
</dbReference>
<dbReference type="EMBL" id="BAAFSV010000002">
    <property type="protein sequence ID" value="GAB1312659.1"/>
    <property type="molecule type" value="Genomic_DNA"/>
</dbReference>
<dbReference type="SMART" id="SM00066">
    <property type="entry name" value="GAL4"/>
    <property type="match status" value="1"/>
</dbReference>
<dbReference type="PROSITE" id="PS50048">
    <property type="entry name" value="ZN2_CY6_FUNGAL_2"/>
    <property type="match status" value="1"/>
</dbReference>
<name>A0ABQ0G4S7_9PEZI</name>
<organism evidence="4 5">
    <name type="scientific">Madurella fahalii</name>
    <dbReference type="NCBI Taxonomy" id="1157608"/>
    <lineage>
        <taxon>Eukaryota</taxon>
        <taxon>Fungi</taxon>
        <taxon>Dikarya</taxon>
        <taxon>Ascomycota</taxon>
        <taxon>Pezizomycotina</taxon>
        <taxon>Sordariomycetes</taxon>
        <taxon>Sordariomycetidae</taxon>
        <taxon>Sordariales</taxon>
        <taxon>Sordariales incertae sedis</taxon>
        <taxon>Madurella</taxon>
    </lineage>
</organism>
<accession>A0ABQ0G4S7</accession>
<dbReference type="GeneID" id="98173614"/>
<reference evidence="4 5" key="1">
    <citation type="submission" date="2024-09" db="EMBL/GenBank/DDBJ databases">
        <title>Itraconazole resistance in Madurella fahalii resulting from another homologue of gene encoding cytochrome P450 14-alpha sterol demethylase (CYP51).</title>
        <authorList>
            <person name="Yoshioka I."/>
            <person name="Fahal A.H."/>
            <person name="Kaneko S."/>
            <person name="Yaguchi T."/>
        </authorList>
    </citation>
    <scope>NUCLEOTIDE SEQUENCE [LARGE SCALE GENOMIC DNA]</scope>
    <source>
        <strain evidence="4 5">IFM 68171</strain>
    </source>
</reference>
<feature type="domain" description="Zn(2)-C6 fungal-type" evidence="3">
    <location>
        <begin position="35"/>
        <end position="65"/>
    </location>
</feature>
<dbReference type="RefSeq" id="XP_070914392.1">
    <property type="nucleotide sequence ID" value="XM_071058291.1"/>
</dbReference>
<sequence>MPRPILPRPILPRSGGVDLGTGLLSAPRKAHTKVACEVCRRRKIKCDGSWPVCSACVANGGKCVFISADPAESRSAALKRKFDEIRDRVSAQEELYALLRTRDQTEVNEILRRLRAGSDVESILRYVRDGDLLLQLRLAPETRFRYCFPDFANWPTVFNDPEDPYLAAQLLDIDPAMHTRSQIASLPSPPLDTSIPPHVYRMPYHAAQIADPRLASVRAARWTSVTTDDALVSRLLSLYLQFDYPTSPCFQKDLFLDDLARGSTGFCSSLLVNAILATGAHGLTSDPQRVEFWTPRSLSYSFMAEAKRAWKLEMTGKPKLTTIWAALVISLRYGADGADKLAIPFVQKASEMARELGLFTQQEKGDTKISIARAFTAWSLFSWQSMICYSYFRRPFVLAPPVTPLPDYEKAHKVTGEIYIRYPLQRDLTPVHLGRCLKAITELNVIANEINQVRPSPEDPDTPPPSLEQVLGFCERLNAWYTNLPKELHPSCVAMPHQLRIHMEYYHVLIKLLEPWGNPTPETPGQDLKVNGRTFQEMGTIARARLETVIRLYYLRHGFEFPDVILNIYLMLLGSISIRMIQALMGSPAAAGRDAATFLLCLKGLHDQGRSNYLGALMFNMISGLVDPENTDLMSDISRIKGEFRGVEVKPEYVHMEWPVYQWVHPQNVRMGKLLDALDDLSLQEDESEAEPGR</sequence>
<dbReference type="InterPro" id="IPR053187">
    <property type="entry name" value="Notoamide_regulator"/>
</dbReference>
<dbReference type="InterPro" id="IPR001138">
    <property type="entry name" value="Zn2Cys6_DnaBD"/>
</dbReference>
<dbReference type="Gene3D" id="4.10.240.10">
    <property type="entry name" value="Zn(2)-C6 fungal-type DNA-binding domain"/>
    <property type="match status" value="1"/>
</dbReference>
<dbReference type="Pfam" id="PF00172">
    <property type="entry name" value="Zn_clus"/>
    <property type="match status" value="1"/>
</dbReference>
<dbReference type="PANTHER" id="PTHR47256:SF1">
    <property type="entry name" value="ZN(II)2CYS6 TRANSCRIPTION FACTOR (EUROFUNG)"/>
    <property type="match status" value="1"/>
</dbReference>
<dbReference type="CDD" id="cd12148">
    <property type="entry name" value="fungal_TF_MHR"/>
    <property type="match status" value="1"/>
</dbReference>
<dbReference type="PANTHER" id="PTHR47256">
    <property type="entry name" value="ZN(II)2CYS6 TRANSCRIPTION FACTOR (EUROFUNG)-RELATED"/>
    <property type="match status" value="1"/>
</dbReference>
<dbReference type="PROSITE" id="PS00463">
    <property type="entry name" value="ZN2_CY6_FUNGAL_1"/>
    <property type="match status" value="1"/>
</dbReference>
<protein>
    <submittedName>
        <fullName evidence="4">Zn(2)-C6 fungal-type domain-containing protein</fullName>
    </submittedName>
</protein>
<gene>
    <name evidence="4" type="ORF">MFIFM68171_02869</name>
</gene>
<evidence type="ECO:0000256" key="2">
    <source>
        <dbReference type="ARBA" id="ARBA00023242"/>
    </source>
</evidence>
<evidence type="ECO:0000313" key="5">
    <source>
        <dbReference type="Proteomes" id="UP001628179"/>
    </source>
</evidence>
<evidence type="ECO:0000259" key="3">
    <source>
        <dbReference type="PROSITE" id="PS50048"/>
    </source>
</evidence>
<keyword evidence="2" id="KW-0539">Nucleus</keyword>
<dbReference type="Proteomes" id="UP001628179">
    <property type="component" value="Unassembled WGS sequence"/>
</dbReference>
<proteinExistence type="predicted"/>
<dbReference type="InterPro" id="IPR036864">
    <property type="entry name" value="Zn2-C6_fun-type_DNA-bd_sf"/>
</dbReference>
<keyword evidence="1" id="KW-0479">Metal-binding</keyword>
<comment type="caution">
    <text evidence="4">The sequence shown here is derived from an EMBL/GenBank/DDBJ whole genome shotgun (WGS) entry which is preliminary data.</text>
</comment>
<keyword evidence="5" id="KW-1185">Reference proteome</keyword>